<reference evidence="1" key="1">
    <citation type="submission" date="2015-12" db="EMBL/GenBank/DDBJ databases">
        <title>Complete organellar genomes of the endangered brown algae Coccophora langsdorfii.</title>
        <authorList>
            <person name="Graf L."/>
        </authorList>
    </citation>
    <scope>NUCLEOTIDE SEQUENCE</scope>
</reference>
<sequence length="472" mass="56287">MININVISTFTSNLNFTNLFTKSTLKETTYNTNRQSIININTIKRTQSYDIYEKYKNYCNLKNSDKVYERLNNIKIYLLAKSFEINGKDFNSLIPISTLDDLSNSGYAKTLTSRVGIFQMRTKSDFKSEQFNESMSGNQPFLLAHTIMCDADFDTIPIISLEDLKITEELDYYQKDLFEDESLKLHTQFIIDNNSIGRMIRYHLYHDQEINNYIFLDNNIFTNVQSYYIDYDDRDKVKKTFLDQLKDFNLVNLWKKEKKIFSFFNNENLFHNNFHNNKDELLNKTIIPIFSNLEDAQDLLTTIIEEILEPYKKYDSTLLTNVDYIDDSLNFKNRVIYHDTRIQNIKSWLIKHRIIKYNITLNQNYENYSNNKNQEIYINEFDQVLFNIIGNTKIVSMGFGDFLYFWNNKNIMNGEVLSIPSSNEFRKKHPLLSVKQKKSKDRFYEYQKELQNTNIKNIPYYLYEIKDSNSNL</sequence>
<dbReference type="GeneID" id="30685571"/>
<name>A0A1N7TJI9_9PHAE</name>
<protein>
    <submittedName>
        <fullName evidence="1">ORF501</fullName>
    </submittedName>
</protein>
<organism evidence="1">
    <name type="scientific">Coccophora langsdorfii</name>
    <dbReference type="NCBI Taxonomy" id="74099"/>
    <lineage>
        <taxon>Eukaryota</taxon>
        <taxon>Sar</taxon>
        <taxon>Stramenopiles</taxon>
        <taxon>Ochrophyta</taxon>
        <taxon>PX clade</taxon>
        <taxon>Phaeophyceae</taxon>
        <taxon>Fucales</taxon>
        <taxon>Sargassaceae</taxon>
        <taxon>Coccophora</taxon>
    </lineage>
</organism>
<evidence type="ECO:0000313" key="1">
    <source>
        <dbReference type="EMBL" id="ANS72332.1"/>
    </source>
</evidence>
<dbReference type="AlphaFoldDB" id="A0A1N7TJI9"/>
<dbReference type="RefSeq" id="YP_009330560.1">
    <property type="nucleotide sequence ID" value="NC_032288.1"/>
</dbReference>
<dbReference type="EMBL" id="KU255795">
    <property type="protein sequence ID" value="ANS72332.1"/>
    <property type="molecule type" value="Genomic_DNA"/>
</dbReference>
<proteinExistence type="predicted"/>
<accession>A0A1N7TJI9</accession>
<keyword evidence="1" id="KW-0934">Plastid</keyword>
<gene>
    <name evidence="1" type="primary">orf501</name>
</gene>
<geneLocation type="plastid" evidence="1"/>